<evidence type="ECO:0000259" key="4">
    <source>
        <dbReference type="PROSITE" id="PS51123"/>
    </source>
</evidence>
<keyword evidence="6" id="KW-1185">Reference proteome</keyword>
<keyword evidence="3" id="KW-0812">Transmembrane</keyword>
<dbReference type="PANTHER" id="PTHR38033:SF1">
    <property type="entry name" value="DOTU FAMILY TYPE IV_VI SECRETION SYSTEM PROTEIN"/>
    <property type="match status" value="1"/>
</dbReference>
<dbReference type="RefSeq" id="WP_121277779.1">
    <property type="nucleotide sequence ID" value="NZ_RBZV01000003.1"/>
</dbReference>
<dbReference type="CDD" id="cd07185">
    <property type="entry name" value="OmpA_C-like"/>
    <property type="match status" value="1"/>
</dbReference>
<evidence type="ECO:0000313" key="6">
    <source>
        <dbReference type="Proteomes" id="UP000280434"/>
    </source>
</evidence>
<keyword evidence="1 3" id="KW-0472">Membrane</keyword>
<dbReference type="Pfam" id="PF09850">
    <property type="entry name" value="DotU"/>
    <property type="match status" value="1"/>
</dbReference>
<dbReference type="AlphaFoldDB" id="A0A494XI39"/>
<evidence type="ECO:0000256" key="3">
    <source>
        <dbReference type="SAM" id="Phobius"/>
    </source>
</evidence>
<dbReference type="InterPro" id="IPR017732">
    <property type="entry name" value="T4/T6SS_DotU"/>
</dbReference>
<accession>A0A494XI39</accession>
<proteinExistence type="predicted"/>
<feature type="transmembrane region" description="Helical" evidence="3">
    <location>
        <begin position="267"/>
        <end position="285"/>
    </location>
</feature>
<reference evidence="5 6" key="1">
    <citation type="submission" date="2018-10" db="EMBL/GenBank/DDBJ databases">
        <title>Paraburkholderia sp. 7MK8-2, isolated from soil.</title>
        <authorList>
            <person name="Gao Z.-H."/>
            <person name="Qiu L.-H."/>
        </authorList>
    </citation>
    <scope>NUCLEOTIDE SEQUENCE [LARGE SCALE GENOMIC DNA]</scope>
    <source>
        <strain evidence="5 6">7MK8-2</strain>
    </source>
</reference>
<dbReference type="InterPro" id="IPR006665">
    <property type="entry name" value="OmpA-like"/>
</dbReference>
<evidence type="ECO:0000256" key="2">
    <source>
        <dbReference type="SAM" id="MobiDB-lite"/>
    </source>
</evidence>
<protein>
    <submittedName>
        <fullName evidence="5">Type IV secretion protein DotU</fullName>
    </submittedName>
</protein>
<keyword evidence="3" id="KW-1133">Transmembrane helix</keyword>
<gene>
    <name evidence="5" type="ORF">D7S89_11555</name>
</gene>
<feature type="region of interest" description="Disordered" evidence="2">
    <location>
        <begin position="428"/>
        <end position="447"/>
    </location>
</feature>
<dbReference type="NCBIfam" id="NF038228">
    <property type="entry name" value="IcmH_DotU_IVB"/>
    <property type="match status" value="1"/>
</dbReference>
<feature type="region of interest" description="Disordered" evidence="2">
    <location>
        <begin position="23"/>
        <end position="65"/>
    </location>
</feature>
<feature type="compositionally biased region" description="Low complexity" evidence="2">
    <location>
        <begin position="25"/>
        <end position="38"/>
    </location>
</feature>
<dbReference type="NCBIfam" id="TIGR03349">
    <property type="entry name" value="IV_VI_DotU"/>
    <property type="match status" value="1"/>
</dbReference>
<evidence type="ECO:0000256" key="1">
    <source>
        <dbReference type="PROSITE-ProRule" id="PRU00473"/>
    </source>
</evidence>
<sequence>MTQTESVNPARARLLDELSGRPLRAPATALPDGAALAASTEPAREPVMPPAESVPPSHASPLARHDDLTSDAFNEPLFSIGASLANPLVGAAHPLLELGAVLRQSHTPLPLEELRARLVAMVDAFVERCVRIDVETLAAARYGLCTFLDEVIAATPWGGGGAWSSRSLLVTFHGEASGGERFFTILHRLSQDPTANVDALELFYLILALGMEGRYRLVEGGSAELARLRERLRQLIRSTRGAHERALSPHWKGRIDQRRPPWHVRPFWWVLTGLVVATLVLFVTLDYRLRAQASPVIGALQQVRLAQGAASPEPASAVPYAPKLVVLLAPEIDQQLLRVDETADRAVITVNSDGLFASGSAHVIPAQLPLIRRIGDVLRDVPGRVIVVGHTDNQPTSPGKPSNWQLSLQRAGSVVDLLRDEAGEPERFLAQGRGESEPVAPNDSAADQARNRRVVITVLAPGASI</sequence>
<dbReference type="SUPFAM" id="SSF103088">
    <property type="entry name" value="OmpA-like"/>
    <property type="match status" value="1"/>
</dbReference>
<dbReference type="InterPro" id="IPR038522">
    <property type="entry name" value="T4/T6SS_DotU_sf"/>
</dbReference>
<dbReference type="Pfam" id="PF00691">
    <property type="entry name" value="OmpA"/>
    <property type="match status" value="1"/>
</dbReference>
<name>A0A494XI39_9BURK</name>
<dbReference type="GO" id="GO:0016020">
    <property type="term" value="C:membrane"/>
    <property type="evidence" value="ECO:0007669"/>
    <property type="project" value="UniProtKB-UniRule"/>
</dbReference>
<dbReference type="InterPro" id="IPR036737">
    <property type="entry name" value="OmpA-like_sf"/>
</dbReference>
<dbReference type="EMBL" id="RBZV01000003">
    <property type="protein sequence ID" value="RKP49391.1"/>
    <property type="molecule type" value="Genomic_DNA"/>
</dbReference>
<dbReference type="Gene3D" id="1.25.40.590">
    <property type="entry name" value="Type IV / VI secretion system, DotU"/>
    <property type="match status" value="1"/>
</dbReference>
<dbReference type="PROSITE" id="PS51123">
    <property type="entry name" value="OMPA_2"/>
    <property type="match status" value="1"/>
</dbReference>
<organism evidence="5 6">
    <name type="scientific">Trinickia fusca</name>
    <dbReference type="NCBI Taxonomy" id="2419777"/>
    <lineage>
        <taxon>Bacteria</taxon>
        <taxon>Pseudomonadati</taxon>
        <taxon>Pseudomonadota</taxon>
        <taxon>Betaproteobacteria</taxon>
        <taxon>Burkholderiales</taxon>
        <taxon>Burkholderiaceae</taxon>
        <taxon>Trinickia</taxon>
    </lineage>
</organism>
<dbReference type="OrthoDB" id="345640at2"/>
<comment type="caution">
    <text evidence="5">The sequence shown here is derived from an EMBL/GenBank/DDBJ whole genome shotgun (WGS) entry which is preliminary data.</text>
</comment>
<dbReference type="Gene3D" id="3.30.1330.60">
    <property type="entry name" value="OmpA-like domain"/>
    <property type="match status" value="1"/>
</dbReference>
<dbReference type="Proteomes" id="UP000280434">
    <property type="component" value="Unassembled WGS sequence"/>
</dbReference>
<feature type="domain" description="OmpA-like" evidence="4">
    <location>
        <begin position="343"/>
        <end position="462"/>
    </location>
</feature>
<evidence type="ECO:0000313" key="5">
    <source>
        <dbReference type="EMBL" id="RKP49391.1"/>
    </source>
</evidence>
<dbReference type="PANTHER" id="PTHR38033">
    <property type="entry name" value="MEMBRANE PROTEIN-RELATED"/>
    <property type="match status" value="1"/>
</dbReference>